<evidence type="ECO:0000256" key="1">
    <source>
        <dbReference type="SAM" id="Phobius"/>
    </source>
</evidence>
<sequence length="492" mass="56753">MKRMKISLFLLGLLGYSLADRTFKRCESIADPKLSDKHQPSIDIINVEQDTHVILYHIIDLPKTNIPFHFNDQYDFKNEDLKLCTQDLIESGVCSAEEGFTLITDQNTELNDIIVNKIIKVGETFHYPIGNPGVFCAIGYHEFSSYKPPLSIIHSQPFGFITLEEHIFKNILYYFNFLCVGLSIIFIISKKLKEHNKFSTNTKNQYLTSTLVNILLISLSSFIININQYLVLMLKERRDIVNEGNTFYTWAIIQTILIINFAIRFVRSSDIYATCLNFRSSSEIKLDKSFHFFTVLVILYHLGTLLKDSGQLNTIGIESLKYPSGLIILGIIFKISKKPLNDNKLDMHYRLRFQKTRRLVMLTIIGAWIIRGIYKIVNKFIQSFKIGNININDISKLQYNQLKTILTLEETAKYDVLSVFINRIDYCAPLIIFIGSLIIWKGVRYDTLKESNGSIDQSTKKVEDLNNLDDNKISLDNLKARSQTNNINLDYI</sequence>
<keyword evidence="1" id="KW-1133">Transmembrane helix</keyword>
<evidence type="ECO:0000313" key="4">
    <source>
        <dbReference type="Proteomes" id="UP000009328"/>
    </source>
</evidence>
<keyword evidence="4" id="KW-1185">Reference proteome</keyword>
<feature type="chain" id="PRO_5003837330" evidence="2">
    <location>
        <begin position="20"/>
        <end position="492"/>
    </location>
</feature>
<feature type="transmembrane region" description="Helical" evidence="1">
    <location>
        <begin position="210"/>
        <end position="227"/>
    </location>
</feature>
<feature type="transmembrane region" description="Helical" evidence="1">
    <location>
        <begin position="356"/>
        <end position="374"/>
    </location>
</feature>
<feature type="transmembrane region" description="Helical" evidence="1">
    <location>
        <begin position="286"/>
        <end position="303"/>
    </location>
</feature>
<organism evidence="3 4">
    <name type="scientific">Wickerhamomyces ciferrii (strain ATCC 14091 / BCRC 22168 / CBS 111 / JCM 3599 / NBRC 0793 / NRRL Y-1031 F-60-10)</name>
    <name type="common">Yeast</name>
    <name type="synonym">Pichia ciferrii</name>
    <dbReference type="NCBI Taxonomy" id="1206466"/>
    <lineage>
        <taxon>Eukaryota</taxon>
        <taxon>Fungi</taxon>
        <taxon>Dikarya</taxon>
        <taxon>Ascomycota</taxon>
        <taxon>Saccharomycotina</taxon>
        <taxon>Saccharomycetes</taxon>
        <taxon>Phaffomycetales</taxon>
        <taxon>Wickerhamomycetaceae</taxon>
        <taxon>Wickerhamomyces</taxon>
    </lineage>
</organism>
<feature type="transmembrane region" description="Helical" evidence="1">
    <location>
        <begin position="315"/>
        <end position="335"/>
    </location>
</feature>
<dbReference type="AlphaFoldDB" id="K0K918"/>
<gene>
    <name evidence="3" type="ORF">BN7_909</name>
</gene>
<comment type="caution">
    <text evidence="3">The sequence shown here is derived from an EMBL/GenBank/DDBJ whole genome shotgun (WGS) entry which is preliminary data.</text>
</comment>
<dbReference type="EMBL" id="CAIF01000017">
    <property type="protein sequence ID" value="CCH41370.1"/>
    <property type="molecule type" value="Genomic_DNA"/>
</dbReference>
<feature type="transmembrane region" description="Helical" evidence="1">
    <location>
        <begin position="247"/>
        <end position="266"/>
    </location>
</feature>
<keyword evidence="1" id="KW-0812">Transmembrane</keyword>
<accession>K0K918</accession>
<keyword evidence="1" id="KW-0472">Membrane</keyword>
<dbReference type="HOGENOM" id="CLU_572675_0_0_1"/>
<protein>
    <submittedName>
        <fullName evidence="3">Membrane protein</fullName>
    </submittedName>
</protein>
<keyword evidence="2" id="KW-0732">Signal</keyword>
<evidence type="ECO:0000256" key="2">
    <source>
        <dbReference type="SAM" id="SignalP"/>
    </source>
</evidence>
<feature type="signal peptide" evidence="2">
    <location>
        <begin position="1"/>
        <end position="19"/>
    </location>
</feature>
<reference evidence="3 4" key="1">
    <citation type="journal article" date="2012" name="Eukaryot. Cell">
        <title>Draft genome sequence of Wickerhamomyces ciferrii NRRL Y-1031 F-60-10.</title>
        <authorList>
            <person name="Schneider J."/>
            <person name="Andrea H."/>
            <person name="Blom J."/>
            <person name="Jaenicke S."/>
            <person name="Ruckert C."/>
            <person name="Schorsch C."/>
            <person name="Szczepanowski R."/>
            <person name="Farwick M."/>
            <person name="Goesmann A."/>
            <person name="Puhler A."/>
            <person name="Schaffer S."/>
            <person name="Tauch A."/>
            <person name="Kohler T."/>
            <person name="Brinkrolf K."/>
        </authorList>
    </citation>
    <scope>NUCLEOTIDE SEQUENCE [LARGE SCALE GENOMIC DNA]</scope>
    <source>
        <strain evidence="4">ATCC 14091 / BCRC 22168 / CBS 111 / JCM 3599 / NBRC 0793 / NRRL Y-1031 F-60-10</strain>
    </source>
</reference>
<dbReference type="InParanoid" id="K0K918"/>
<proteinExistence type="predicted"/>
<evidence type="ECO:0000313" key="3">
    <source>
        <dbReference type="EMBL" id="CCH41370.1"/>
    </source>
</evidence>
<name>K0K918_WICCF</name>
<feature type="transmembrane region" description="Helical" evidence="1">
    <location>
        <begin position="171"/>
        <end position="189"/>
    </location>
</feature>
<dbReference type="Proteomes" id="UP000009328">
    <property type="component" value="Unassembled WGS sequence"/>
</dbReference>
<feature type="transmembrane region" description="Helical" evidence="1">
    <location>
        <begin position="420"/>
        <end position="440"/>
    </location>
</feature>